<evidence type="ECO:0000256" key="3">
    <source>
        <dbReference type="ARBA" id="ARBA00022691"/>
    </source>
</evidence>
<dbReference type="GO" id="GO:0046872">
    <property type="term" value="F:metal ion binding"/>
    <property type="evidence" value="ECO:0007669"/>
    <property type="project" value="UniProtKB-KW"/>
</dbReference>
<evidence type="ECO:0000256" key="1">
    <source>
        <dbReference type="ARBA" id="ARBA00022603"/>
    </source>
</evidence>
<dbReference type="Pfam" id="PF05711">
    <property type="entry name" value="TylF"/>
    <property type="match status" value="1"/>
</dbReference>
<name>A0AAJ1TKB5_9BACL</name>
<dbReference type="SUPFAM" id="SSF53335">
    <property type="entry name" value="S-adenosyl-L-methionine-dependent methyltransferases"/>
    <property type="match status" value="1"/>
</dbReference>
<keyword evidence="2 8" id="KW-0808">Transferase</keyword>
<dbReference type="GO" id="GO:0017000">
    <property type="term" value="P:antibiotic biosynthetic process"/>
    <property type="evidence" value="ECO:0007669"/>
    <property type="project" value="UniProtKB-ARBA"/>
</dbReference>
<proteinExistence type="inferred from homology"/>
<organism evidence="8 9">
    <name type="scientific">Croceifilum oryzae</name>
    <dbReference type="NCBI Taxonomy" id="1553429"/>
    <lineage>
        <taxon>Bacteria</taxon>
        <taxon>Bacillati</taxon>
        <taxon>Bacillota</taxon>
        <taxon>Bacilli</taxon>
        <taxon>Bacillales</taxon>
        <taxon>Thermoactinomycetaceae</taxon>
        <taxon>Croceifilum</taxon>
    </lineage>
</organism>
<dbReference type="Gene3D" id="3.40.50.150">
    <property type="entry name" value="Vaccinia Virus protein VP39"/>
    <property type="match status" value="1"/>
</dbReference>
<keyword evidence="5" id="KW-0460">Magnesium</keyword>
<accession>A0AAJ1TKB5</accession>
<dbReference type="FunFam" id="3.40.50.150:FF:000331">
    <property type="entry name" value="Macrocin O-methyltransferase"/>
    <property type="match status" value="1"/>
</dbReference>
<dbReference type="Proteomes" id="UP001238450">
    <property type="component" value="Unassembled WGS sequence"/>
</dbReference>
<dbReference type="AlphaFoldDB" id="A0AAJ1TKB5"/>
<evidence type="ECO:0000256" key="4">
    <source>
        <dbReference type="ARBA" id="ARBA00022723"/>
    </source>
</evidence>
<keyword evidence="1 8" id="KW-0489">Methyltransferase</keyword>
<dbReference type="GO" id="GO:0032259">
    <property type="term" value="P:methylation"/>
    <property type="evidence" value="ECO:0007669"/>
    <property type="project" value="UniProtKB-KW"/>
</dbReference>
<dbReference type="InterPro" id="IPR008884">
    <property type="entry name" value="TylF_MeTrfase"/>
</dbReference>
<evidence type="ECO:0000313" key="8">
    <source>
        <dbReference type="EMBL" id="MDQ0417649.1"/>
    </source>
</evidence>
<dbReference type="PANTHER" id="PTHR40036:SF1">
    <property type="entry name" value="MACROCIN O-METHYLTRANSFERASE"/>
    <property type="match status" value="1"/>
</dbReference>
<keyword evidence="4" id="KW-0479">Metal-binding</keyword>
<evidence type="ECO:0000256" key="7">
    <source>
        <dbReference type="SAM" id="MobiDB-lite"/>
    </source>
</evidence>
<dbReference type="EMBL" id="JAUSUV010000007">
    <property type="protein sequence ID" value="MDQ0417649.1"/>
    <property type="molecule type" value="Genomic_DNA"/>
</dbReference>
<keyword evidence="3" id="KW-0949">S-adenosyl-L-methionine</keyword>
<keyword evidence="9" id="KW-1185">Reference proteome</keyword>
<comment type="similarity">
    <text evidence="6">Belongs to the methyltransferase TylF/MycF family.</text>
</comment>
<protein>
    <submittedName>
        <fullName evidence="8">O-methyltransferase</fullName>
        <ecNumber evidence="8">2.1.1.-</ecNumber>
    </submittedName>
</protein>
<comment type="caution">
    <text evidence="8">The sequence shown here is derived from an EMBL/GenBank/DDBJ whole genome shotgun (WGS) entry which is preliminary data.</text>
</comment>
<evidence type="ECO:0000256" key="5">
    <source>
        <dbReference type="ARBA" id="ARBA00022842"/>
    </source>
</evidence>
<dbReference type="InterPro" id="IPR029063">
    <property type="entry name" value="SAM-dependent_MTases_sf"/>
</dbReference>
<gene>
    <name evidence="8" type="ORF">J2Z48_001822</name>
</gene>
<evidence type="ECO:0000256" key="6">
    <source>
        <dbReference type="ARBA" id="ARBA00060900"/>
    </source>
</evidence>
<reference evidence="8 9" key="1">
    <citation type="submission" date="2023-07" db="EMBL/GenBank/DDBJ databases">
        <title>Genomic Encyclopedia of Type Strains, Phase IV (KMG-IV): sequencing the most valuable type-strain genomes for metagenomic binning, comparative biology and taxonomic classification.</title>
        <authorList>
            <person name="Goeker M."/>
        </authorList>
    </citation>
    <scope>NUCLEOTIDE SEQUENCE [LARGE SCALE GENOMIC DNA]</scope>
    <source>
        <strain evidence="8 9">DSM 46876</strain>
    </source>
</reference>
<evidence type="ECO:0000256" key="2">
    <source>
        <dbReference type="ARBA" id="ARBA00022679"/>
    </source>
</evidence>
<dbReference type="EC" id="2.1.1.-" evidence="8"/>
<dbReference type="PANTHER" id="PTHR40036">
    <property type="entry name" value="MACROCIN O-METHYLTRANSFERASE"/>
    <property type="match status" value="1"/>
</dbReference>
<feature type="region of interest" description="Disordered" evidence="7">
    <location>
        <begin position="268"/>
        <end position="288"/>
    </location>
</feature>
<sequence>MIYTHKDQSNTDSNAELYLELLKKTILFEIWLDIEKNFSNPDNIVFDPTKEKRQKGLDWPAIAHSMIGRERMNNLHHCMESVIKEGIPGDFIETGVWRGGSCIFMRGFLKAHNVTDRTVWAADSFEGLPMADPSYPADQHSLSVAFHTMNFLKVSLEEVIENFRKYDLLDNQVAFLKGWFKDTLPVAPIQKIAIARLDGDMYASTWDALSNLYDKVSLGGYVIIDDYFLPFCQEAVHDFRNQFGITDPLIDIDGSGSYWKKTKERLGSLNQQQQQQQQPTGFPTGFFN</sequence>
<evidence type="ECO:0000313" key="9">
    <source>
        <dbReference type="Proteomes" id="UP001238450"/>
    </source>
</evidence>
<dbReference type="GO" id="GO:0008168">
    <property type="term" value="F:methyltransferase activity"/>
    <property type="evidence" value="ECO:0007669"/>
    <property type="project" value="UniProtKB-KW"/>
</dbReference>